<comment type="caution">
    <text evidence="2">The sequence shown here is derived from an EMBL/GenBank/DDBJ whole genome shotgun (WGS) entry which is preliminary data.</text>
</comment>
<gene>
    <name evidence="2" type="ORF">QYE76_008664</name>
</gene>
<proteinExistence type="predicted"/>
<dbReference type="AlphaFoldDB" id="A0AAD8X2F3"/>
<dbReference type="InterPro" id="IPR026960">
    <property type="entry name" value="RVT-Znf"/>
</dbReference>
<dbReference type="Proteomes" id="UP001231189">
    <property type="component" value="Unassembled WGS sequence"/>
</dbReference>
<accession>A0AAD8X2F3</accession>
<organism evidence="2 3">
    <name type="scientific">Lolium multiflorum</name>
    <name type="common">Italian ryegrass</name>
    <name type="synonym">Lolium perenne subsp. multiflorum</name>
    <dbReference type="NCBI Taxonomy" id="4521"/>
    <lineage>
        <taxon>Eukaryota</taxon>
        <taxon>Viridiplantae</taxon>
        <taxon>Streptophyta</taxon>
        <taxon>Embryophyta</taxon>
        <taxon>Tracheophyta</taxon>
        <taxon>Spermatophyta</taxon>
        <taxon>Magnoliopsida</taxon>
        <taxon>Liliopsida</taxon>
        <taxon>Poales</taxon>
        <taxon>Poaceae</taxon>
        <taxon>BOP clade</taxon>
        <taxon>Pooideae</taxon>
        <taxon>Poodae</taxon>
        <taxon>Poeae</taxon>
        <taxon>Poeae Chloroplast Group 2 (Poeae type)</taxon>
        <taxon>Loliodinae</taxon>
        <taxon>Loliinae</taxon>
        <taxon>Lolium</taxon>
    </lineage>
</organism>
<protein>
    <recommendedName>
        <fullName evidence="1">Reverse transcriptase zinc-binding domain-containing protein</fullName>
    </recommendedName>
</protein>
<keyword evidence="3" id="KW-1185">Reference proteome</keyword>
<evidence type="ECO:0000259" key="1">
    <source>
        <dbReference type="Pfam" id="PF13966"/>
    </source>
</evidence>
<dbReference type="EMBL" id="JAUUTY010000001">
    <property type="protein sequence ID" value="KAK1691967.1"/>
    <property type="molecule type" value="Genomic_DNA"/>
</dbReference>
<feature type="domain" description="Reverse transcriptase zinc-binding" evidence="1">
    <location>
        <begin position="106"/>
        <end position="190"/>
    </location>
</feature>
<evidence type="ECO:0000313" key="3">
    <source>
        <dbReference type="Proteomes" id="UP001231189"/>
    </source>
</evidence>
<name>A0AAD8X2F3_LOLMU</name>
<evidence type="ECO:0000313" key="2">
    <source>
        <dbReference type="EMBL" id="KAK1691967.1"/>
    </source>
</evidence>
<reference evidence="2" key="1">
    <citation type="submission" date="2023-07" db="EMBL/GenBank/DDBJ databases">
        <title>A chromosome-level genome assembly of Lolium multiflorum.</title>
        <authorList>
            <person name="Chen Y."/>
            <person name="Copetti D."/>
            <person name="Kolliker R."/>
            <person name="Studer B."/>
        </authorList>
    </citation>
    <scope>NUCLEOTIDE SEQUENCE</scope>
    <source>
        <strain evidence="2">02402/16</strain>
        <tissue evidence="2">Leaf</tissue>
    </source>
</reference>
<dbReference type="Pfam" id="PF13966">
    <property type="entry name" value="zf-RVT"/>
    <property type="match status" value="1"/>
</dbReference>
<sequence length="274" mass="31305">MIAGGQEFAAVVAPLEDSDSSSDLGYQAIDMGGACCLGAFALQVGDKKKSDSEGGFDNDRWMRGLRRINSEEQMDQFVQLWSHIQSITLSHVRDKISWNLTADGSYSASSAYAIQFCARVPMPELNKVWSIRVQGKVKFFFWLLLQNRVWTADRLCARGWPHDDNCSLCDQEMESAYHLAFRCPFAREVWLQFHGDFPDMVQRAFDATDVCSWWDISRQCGTKDQRMRELPLAIYVIWHIWKERGRRIFQNKVATVPGVAALVRADMDLLSLAF</sequence>